<sequence>MTSERMFIGCYSAPIGTMKNEGEGIVSCLLDTNTGEFSDLKLSAVTINPSYLITTKNNSLFCIQEAFAGQQPVLSRYYINGDGELNHCQDVSMSGEFACHLAIDPQGEFVTTAQYGSGSFELFPLNKNNDLGPACDLIQHQGSGPNLDRQEGPHGHHISFLNHSDTLVTVDLGIDTIGFYPFDRSQGKILSQQAKQVELPKGCGPRHVIFTKDETTAFVLCELSEEVIVLRHTKGQWQITMRYQPFEPHNLGGATAAIRLSADERFIYVSGRHQAQIACLEVDSQYSLHLVERTSTLGLFPRDFNLSADDKWLVVANQNSHNIVSFKRNPNSGKLITSGHQFETGSPVCIAFN</sequence>
<dbReference type="PANTHER" id="PTHR30344:SF1">
    <property type="entry name" value="6-PHOSPHOGLUCONOLACTONASE"/>
    <property type="match status" value="1"/>
</dbReference>
<comment type="caution">
    <text evidence="3">The sequence shown here is derived from an EMBL/GenBank/DDBJ whole genome shotgun (WGS) entry which is preliminary data.</text>
</comment>
<dbReference type="SUPFAM" id="SSF51004">
    <property type="entry name" value="C-terminal (heme d1) domain of cytochrome cd1-nitrite reductase"/>
    <property type="match status" value="1"/>
</dbReference>
<dbReference type="InterPro" id="IPR011048">
    <property type="entry name" value="Haem_d1_sf"/>
</dbReference>
<evidence type="ECO:0000256" key="2">
    <source>
        <dbReference type="ARBA" id="ARBA00022526"/>
    </source>
</evidence>
<keyword evidence="2" id="KW-0313">Glucose metabolism</keyword>
<reference evidence="3 4" key="1">
    <citation type="submission" date="2018-11" db="EMBL/GenBank/DDBJ databases">
        <title>Photobacterium sp. BEI247 sp. nov., a marine bacterium isolated from Yongle Blue Hole in the South China Sea.</title>
        <authorList>
            <person name="Wang X."/>
        </authorList>
    </citation>
    <scope>NUCLEOTIDE SEQUENCE [LARGE SCALE GENOMIC DNA]</scope>
    <source>
        <strain evidence="4">BEI247</strain>
    </source>
</reference>
<dbReference type="GO" id="GO:0005829">
    <property type="term" value="C:cytosol"/>
    <property type="evidence" value="ECO:0007669"/>
    <property type="project" value="TreeGrafter"/>
</dbReference>
<evidence type="ECO:0000256" key="1">
    <source>
        <dbReference type="ARBA" id="ARBA00005564"/>
    </source>
</evidence>
<evidence type="ECO:0000313" key="4">
    <source>
        <dbReference type="Proteomes" id="UP000287563"/>
    </source>
</evidence>
<dbReference type="InterPro" id="IPR019405">
    <property type="entry name" value="Lactonase_7-beta_prop"/>
</dbReference>
<dbReference type="Proteomes" id="UP000287563">
    <property type="component" value="Unassembled WGS sequence"/>
</dbReference>
<dbReference type="OrthoDB" id="9790815at2"/>
<dbReference type="PANTHER" id="PTHR30344">
    <property type="entry name" value="6-PHOSPHOGLUCONOLACTONASE-RELATED"/>
    <property type="match status" value="1"/>
</dbReference>
<dbReference type="GO" id="GO:0017057">
    <property type="term" value="F:6-phosphogluconolactonase activity"/>
    <property type="evidence" value="ECO:0007669"/>
    <property type="project" value="TreeGrafter"/>
</dbReference>
<dbReference type="EMBL" id="RJLM01000002">
    <property type="protein sequence ID" value="RWX56249.1"/>
    <property type="molecule type" value="Genomic_DNA"/>
</dbReference>
<dbReference type="Pfam" id="PF10282">
    <property type="entry name" value="Lactonase"/>
    <property type="match status" value="1"/>
</dbReference>
<proteinExistence type="inferred from homology"/>
<protein>
    <submittedName>
        <fullName evidence="3">Lactonase family protein</fullName>
    </submittedName>
</protein>
<dbReference type="InterPro" id="IPR015943">
    <property type="entry name" value="WD40/YVTN_repeat-like_dom_sf"/>
</dbReference>
<comment type="similarity">
    <text evidence="1">Belongs to the cycloisomerase 2 family.</text>
</comment>
<evidence type="ECO:0000313" key="3">
    <source>
        <dbReference type="EMBL" id="RWX56249.1"/>
    </source>
</evidence>
<dbReference type="InterPro" id="IPR050282">
    <property type="entry name" value="Cycloisomerase_2"/>
</dbReference>
<dbReference type="AlphaFoldDB" id="A0A3S3T0F9"/>
<keyword evidence="4" id="KW-1185">Reference proteome</keyword>
<keyword evidence="2" id="KW-0119">Carbohydrate metabolism</keyword>
<dbReference type="Gene3D" id="2.130.10.10">
    <property type="entry name" value="YVTN repeat-like/Quinoprotein amine dehydrogenase"/>
    <property type="match status" value="1"/>
</dbReference>
<gene>
    <name evidence="3" type="ORF">EDI28_08185</name>
</gene>
<accession>A0A3S3T0F9</accession>
<dbReference type="RefSeq" id="WP_128783336.1">
    <property type="nucleotide sequence ID" value="NZ_JAKJSG010000034.1"/>
</dbReference>
<name>A0A3S3T0F9_9GAMM</name>
<organism evidence="3 4">
    <name type="scientific">Photobacterium chitinilyticum</name>
    <dbReference type="NCBI Taxonomy" id="2485123"/>
    <lineage>
        <taxon>Bacteria</taxon>
        <taxon>Pseudomonadati</taxon>
        <taxon>Pseudomonadota</taxon>
        <taxon>Gammaproteobacteria</taxon>
        <taxon>Vibrionales</taxon>
        <taxon>Vibrionaceae</taxon>
        <taxon>Photobacterium</taxon>
    </lineage>
</organism>
<dbReference type="GO" id="GO:0006006">
    <property type="term" value="P:glucose metabolic process"/>
    <property type="evidence" value="ECO:0007669"/>
    <property type="project" value="UniProtKB-KW"/>
</dbReference>